<dbReference type="Proteomes" id="UP000887579">
    <property type="component" value="Unplaced"/>
</dbReference>
<protein>
    <submittedName>
        <fullName evidence="2">C2H2-type domain-containing protein</fullName>
    </submittedName>
</protein>
<evidence type="ECO:0000313" key="1">
    <source>
        <dbReference type="Proteomes" id="UP000887579"/>
    </source>
</evidence>
<proteinExistence type="predicted"/>
<organism evidence="1 2">
    <name type="scientific">Panagrolaimus sp. ES5</name>
    <dbReference type="NCBI Taxonomy" id="591445"/>
    <lineage>
        <taxon>Eukaryota</taxon>
        <taxon>Metazoa</taxon>
        <taxon>Ecdysozoa</taxon>
        <taxon>Nematoda</taxon>
        <taxon>Chromadorea</taxon>
        <taxon>Rhabditida</taxon>
        <taxon>Tylenchina</taxon>
        <taxon>Panagrolaimomorpha</taxon>
        <taxon>Panagrolaimoidea</taxon>
        <taxon>Panagrolaimidae</taxon>
        <taxon>Panagrolaimus</taxon>
    </lineage>
</organism>
<dbReference type="WBParaSite" id="ES5_v2.g7143.t1">
    <property type="protein sequence ID" value="ES5_v2.g7143.t1"/>
    <property type="gene ID" value="ES5_v2.g7143"/>
</dbReference>
<name>A0AC34GRS6_9BILA</name>
<accession>A0AC34GRS6</accession>
<sequence length="163" mass="19173">MLLKDYKPEAYLQPPPYNYPHQYLYPPPHPSMFELPQQQQSQISHCPTFNTSIDMTQQHASTSYLPPPPLQLEAPCQILMPQQPQLQQEQQQQQIQNEPIKTKRRIRKVTKGQHRCQYQGCDKTYSKSSHLKAHIRTHSGEKPYICSWPDCGWQFARSDELTR</sequence>
<reference evidence="2" key="1">
    <citation type="submission" date="2022-11" db="UniProtKB">
        <authorList>
            <consortium name="WormBaseParasite"/>
        </authorList>
    </citation>
    <scope>IDENTIFICATION</scope>
</reference>
<evidence type="ECO:0000313" key="2">
    <source>
        <dbReference type="WBParaSite" id="ES5_v2.g7143.t1"/>
    </source>
</evidence>